<dbReference type="SMART" id="SM00091">
    <property type="entry name" value="PAS"/>
    <property type="match status" value="2"/>
</dbReference>
<evidence type="ECO:0000256" key="7">
    <source>
        <dbReference type="ARBA" id="ARBA00022840"/>
    </source>
</evidence>
<dbReference type="CDD" id="cd00130">
    <property type="entry name" value="PAS"/>
    <property type="match status" value="2"/>
</dbReference>
<dbReference type="PROSITE" id="PS50113">
    <property type="entry name" value="PAC"/>
    <property type="match status" value="1"/>
</dbReference>
<evidence type="ECO:0000256" key="1">
    <source>
        <dbReference type="ARBA" id="ARBA00000085"/>
    </source>
</evidence>
<evidence type="ECO:0000256" key="9">
    <source>
        <dbReference type="ARBA" id="ARBA00023136"/>
    </source>
</evidence>
<accession>A0A926VM63</accession>
<dbReference type="FunFam" id="1.10.287.130:FF:000038">
    <property type="entry name" value="Sensory transduction histidine kinase"/>
    <property type="match status" value="1"/>
</dbReference>
<dbReference type="GO" id="GO:0000155">
    <property type="term" value="F:phosphorelay sensor kinase activity"/>
    <property type="evidence" value="ECO:0007669"/>
    <property type="project" value="InterPro"/>
</dbReference>
<dbReference type="PANTHER" id="PTHR43047">
    <property type="entry name" value="TWO-COMPONENT HISTIDINE PROTEIN KINASE"/>
    <property type="match status" value="1"/>
</dbReference>
<dbReference type="InterPro" id="IPR036097">
    <property type="entry name" value="HisK_dim/P_sf"/>
</dbReference>
<dbReference type="SMART" id="SM00086">
    <property type="entry name" value="PAC"/>
    <property type="match status" value="1"/>
</dbReference>
<dbReference type="InterPro" id="IPR013656">
    <property type="entry name" value="PAS_4"/>
</dbReference>
<feature type="domain" description="PAS" evidence="11">
    <location>
        <begin position="34"/>
        <end position="96"/>
    </location>
</feature>
<keyword evidence="8" id="KW-0902">Two-component regulatory system</keyword>
<comment type="caution">
    <text evidence="13">The sequence shown here is derived from an EMBL/GenBank/DDBJ whole genome shotgun (WGS) entry which is preliminary data.</text>
</comment>
<dbReference type="SMART" id="SM00388">
    <property type="entry name" value="HisKA"/>
    <property type="match status" value="1"/>
</dbReference>
<comment type="subcellular location">
    <subcellularLocation>
        <location evidence="2">Membrane</location>
    </subcellularLocation>
</comment>
<keyword evidence="4" id="KW-0808">Transferase</keyword>
<dbReference type="InterPro" id="IPR005467">
    <property type="entry name" value="His_kinase_dom"/>
</dbReference>
<organism evidence="13 14">
    <name type="scientific">Aerosakkonema funiforme FACHB-1375</name>
    <dbReference type="NCBI Taxonomy" id="2949571"/>
    <lineage>
        <taxon>Bacteria</taxon>
        <taxon>Bacillati</taxon>
        <taxon>Cyanobacteriota</taxon>
        <taxon>Cyanophyceae</taxon>
        <taxon>Oscillatoriophycideae</taxon>
        <taxon>Aerosakkonematales</taxon>
        <taxon>Aerosakkonemataceae</taxon>
        <taxon>Aerosakkonema</taxon>
    </lineage>
</organism>
<keyword evidence="7" id="KW-0067">ATP-binding</keyword>
<feature type="domain" description="Histidine kinase" evidence="10">
    <location>
        <begin position="293"/>
        <end position="368"/>
    </location>
</feature>
<dbReference type="InterPro" id="IPR000700">
    <property type="entry name" value="PAS-assoc_C"/>
</dbReference>
<gene>
    <name evidence="13" type="ORF">H6G03_35435</name>
</gene>
<dbReference type="Pfam" id="PF13426">
    <property type="entry name" value="PAS_9"/>
    <property type="match status" value="1"/>
</dbReference>
<reference evidence="13" key="1">
    <citation type="journal article" date="2015" name="ISME J.">
        <title>Draft Genome Sequence of Streptomyces incarnatus NRRL8089, which Produces the Nucleoside Antibiotic Sinefungin.</title>
        <authorList>
            <person name="Oshima K."/>
            <person name="Hattori M."/>
            <person name="Shimizu H."/>
            <person name="Fukuda K."/>
            <person name="Nemoto M."/>
            <person name="Inagaki K."/>
            <person name="Tamura T."/>
        </authorList>
    </citation>
    <scope>NUCLEOTIDE SEQUENCE</scope>
    <source>
        <strain evidence="13">FACHB-1375</strain>
    </source>
</reference>
<evidence type="ECO:0000259" key="12">
    <source>
        <dbReference type="PROSITE" id="PS50113"/>
    </source>
</evidence>
<dbReference type="NCBIfam" id="TIGR00229">
    <property type="entry name" value="sensory_box"/>
    <property type="match status" value="2"/>
</dbReference>
<dbReference type="SUPFAM" id="SSF55785">
    <property type="entry name" value="PYP-like sensor domain (PAS domain)"/>
    <property type="match status" value="2"/>
</dbReference>
<dbReference type="Pfam" id="PF00512">
    <property type="entry name" value="HisKA"/>
    <property type="match status" value="1"/>
</dbReference>
<dbReference type="SUPFAM" id="SSF47384">
    <property type="entry name" value="Homodimeric domain of signal transducing histidine kinase"/>
    <property type="match status" value="1"/>
</dbReference>
<dbReference type="Gene3D" id="3.30.450.20">
    <property type="entry name" value="PAS domain"/>
    <property type="match status" value="2"/>
</dbReference>
<dbReference type="GO" id="GO:0016020">
    <property type="term" value="C:membrane"/>
    <property type="evidence" value="ECO:0007669"/>
    <property type="project" value="UniProtKB-SubCell"/>
</dbReference>
<protein>
    <recommendedName>
        <fullName evidence="3">histidine kinase</fullName>
        <ecNumber evidence="3">2.7.13.3</ecNumber>
    </recommendedName>
</protein>
<dbReference type="PROSITE" id="PS50112">
    <property type="entry name" value="PAS"/>
    <property type="match status" value="2"/>
</dbReference>
<reference evidence="13" key="2">
    <citation type="submission" date="2020-08" db="EMBL/GenBank/DDBJ databases">
        <authorList>
            <person name="Chen M."/>
            <person name="Teng W."/>
            <person name="Zhao L."/>
            <person name="Hu C."/>
            <person name="Zhou Y."/>
            <person name="Han B."/>
            <person name="Song L."/>
            <person name="Shu W."/>
        </authorList>
    </citation>
    <scope>NUCLEOTIDE SEQUENCE</scope>
    <source>
        <strain evidence="13">FACHB-1375</strain>
    </source>
</reference>
<evidence type="ECO:0000256" key="3">
    <source>
        <dbReference type="ARBA" id="ARBA00012438"/>
    </source>
</evidence>
<dbReference type="EC" id="2.7.13.3" evidence="3"/>
<dbReference type="InterPro" id="IPR003661">
    <property type="entry name" value="HisK_dim/P_dom"/>
</dbReference>
<dbReference type="EMBL" id="JACJPW010000187">
    <property type="protein sequence ID" value="MBD2186289.1"/>
    <property type="molecule type" value="Genomic_DNA"/>
</dbReference>
<keyword evidence="14" id="KW-1185">Reference proteome</keyword>
<keyword evidence="9" id="KW-0472">Membrane</keyword>
<dbReference type="Pfam" id="PF08448">
    <property type="entry name" value="PAS_4"/>
    <property type="match status" value="1"/>
</dbReference>
<dbReference type="Gene3D" id="1.10.287.130">
    <property type="match status" value="1"/>
</dbReference>
<evidence type="ECO:0000256" key="2">
    <source>
        <dbReference type="ARBA" id="ARBA00004370"/>
    </source>
</evidence>
<evidence type="ECO:0000313" key="14">
    <source>
        <dbReference type="Proteomes" id="UP000641646"/>
    </source>
</evidence>
<feature type="domain" description="PAC" evidence="12">
    <location>
        <begin position="103"/>
        <end position="155"/>
    </location>
</feature>
<dbReference type="RefSeq" id="WP_190475461.1">
    <property type="nucleotide sequence ID" value="NZ_JACJPW010000187.1"/>
</dbReference>
<dbReference type="InterPro" id="IPR001610">
    <property type="entry name" value="PAC"/>
</dbReference>
<evidence type="ECO:0000313" key="13">
    <source>
        <dbReference type="EMBL" id="MBD2186289.1"/>
    </source>
</evidence>
<dbReference type="GO" id="GO:0005524">
    <property type="term" value="F:ATP binding"/>
    <property type="evidence" value="ECO:0007669"/>
    <property type="project" value="UniProtKB-KW"/>
</dbReference>
<proteinExistence type="predicted"/>
<evidence type="ECO:0000256" key="4">
    <source>
        <dbReference type="ARBA" id="ARBA00022679"/>
    </source>
</evidence>
<sequence>MSINRARIRDRVIQMVLAIDTTPKMTTPKQTEEKLTLYREIIANSKDAIAILDTQGYYIEQNWAHRDLLGYTDEELQGKTLAIHTDGDFCSFFLPEVEKQGNYCAEITCRSKSGELLYIEFSSFAVRNDGGQTVCYFGIKRDITARKRQEASLRQSEVRNRALLDAIPDLMFCIAKDGTLIDCKANKEDLLYAHPSQFLGRKVQEVLPAELSQQIMHYLEQALQTKTIQIFEYQLAITGMERHYEARLVVSGEEEVVSIVRDITQRKQTELELRQAKEAAEAASDSKTEFLANMSHELRTPLNAILGLSQLLDQQIFGSLNAKQKEYVNYIHSSGQHLLSLINDILDLSKVEAGKEELILMPISVRELCDSCLSLSSRTKVIDTV</sequence>
<evidence type="ECO:0000259" key="10">
    <source>
        <dbReference type="PROSITE" id="PS50109"/>
    </source>
</evidence>
<evidence type="ECO:0000256" key="6">
    <source>
        <dbReference type="ARBA" id="ARBA00022777"/>
    </source>
</evidence>
<dbReference type="PROSITE" id="PS50109">
    <property type="entry name" value="HIS_KIN"/>
    <property type="match status" value="1"/>
</dbReference>
<dbReference type="CDD" id="cd00082">
    <property type="entry name" value="HisKA"/>
    <property type="match status" value="1"/>
</dbReference>
<dbReference type="InterPro" id="IPR000014">
    <property type="entry name" value="PAS"/>
</dbReference>
<dbReference type="AlphaFoldDB" id="A0A926VM63"/>
<dbReference type="InterPro" id="IPR035965">
    <property type="entry name" value="PAS-like_dom_sf"/>
</dbReference>
<evidence type="ECO:0000259" key="11">
    <source>
        <dbReference type="PROSITE" id="PS50112"/>
    </source>
</evidence>
<name>A0A926VM63_9CYAN</name>
<dbReference type="Proteomes" id="UP000641646">
    <property type="component" value="Unassembled WGS sequence"/>
</dbReference>
<comment type="catalytic activity">
    <reaction evidence="1">
        <text>ATP + protein L-histidine = ADP + protein N-phospho-L-histidine.</text>
        <dbReference type="EC" id="2.7.13.3"/>
    </reaction>
</comment>
<feature type="domain" description="PAS" evidence="11">
    <location>
        <begin position="156"/>
        <end position="226"/>
    </location>
</feature>
<keyword evidence="6" id="KW-0418">Kinase</keyword>
<keyword evidence="5" id="KW-0547">Nucleotide-binding</keyword>
<evidence type="ECO:0000256" key="8">
    <source>
        <dbReference type="ARBA" id="ARBA00023012"/>
    </source>
</evidence>
<evidence type="ECO:0000256" key="5">
    <source>
        <dbReference type="ARBA" id="ARBA00022741"/>
    </source>
</evidence>